<comment type="caution">
    <text evidence="1">The sequence shown here is derived from an EMBL/GenBank/DDBJ whole genome shotgun (WGS) entry which is preliminary data.</text>
</comment>
<gene>
    <name evidence="1" type="ORF">NSPZN2_11035</name>
</gene>
<proteinExistence type="predicted"/>
<evidence type="ECO:0000313" key="1">
    <source>
        <dbReference type="EMBL" id="CAE6707184.1"/>
    </source>
</evidence>
<protein>
    <submittedName>
        <fullName evidence="1">Uncharacterized protein</fullName>
    </submittedName>
</protein>
<name>A0ABM8QNS1_9BACT</name>
<accession>A0ABM8QNS1</accession>
<dbReference type="EMBL" id="CAJNBJ010000001">
    <property type="protein sequence ID" value="CAE6707184.1"/>
    <property type="molecule type" value="Genomic_DNA"/>
</dbReference>
<evidence type="ECO:0000313" key="2">
    <source>
        <dbReference type="Proteomes" id="UP000675880"/>
    </source>
</evidence>
<sequence>MCHHGFSPPLHPGGGNHHAFFGVLHGFHRQRNQCTRRQYTMVLRLCSQRSAILRAARLSFVASFSEGSIVIVPAEPLPFGVACWLTILSSEVISLWSFLCQKLSKTSKCPVHSRSNRKLLNT</sequence>
<organism evidence="1 2">
    <name type="scientific">Nitrospira defluvii</name>
    <dbReference type="NCBI Taxonomy" id="330214"/>
    <lineage>
        <taxon>Bacteria</taxon>
        <taxon>Pseudomonadati</taxon>
        <taxon>Nitrospirota</taxon>
        <taxon>Nitrospiria</taxon>
        <taxon>Nitrospirales</taxon>
        <taxon>Nitrospiraceae</taxon>
        <taxon>Nitrospira</taxon>
    </lineage>
</organism>
<reference evidence="1 2" key="1">
    <citation type="submission" date="2021-02" db="EMBL/GenBank/DDBJ databases">
        <authorList>
            <person name="Han P."/>
        </authorList>
    </citation>
    <scope>NUCLEOTIDE SEQUENCE [LARGE SCALE GENOMIC DNA]</scope>
    <source>
        <strain evidence="1">Candidatus Nitrospira sp. ZN2</strain>
    </source>
</reference>
<keyword evidence="2" id="KW-1185">Reference proteome</keyword>
<dbReference type="Proteomes" id="UP000675880">
    <property type="component" value="Unassembled WGS sequence"/>
</dbReference>